<dbReference type="SUPFAM" id="SSF55961">
    <property type="entry name" value="Bet v1-like"/>
    <property type="match status" value="1"/>
</dbReference>
<keyword evidence="14" id="KW-1185">Reference proteome</keyword>
<accession>A0AAD5LZY2</accession>
<evidence type="ECO:0000256" key="9">
    <source>
        <dbReference type="ARBA" id="ARBA00069061"/>
    </source>
</evidence>
<dbReference type="PANTHER" id="PTHR19308:SF8">
    <property type="entry name" value="STAR-RELATED LIPID TRANSFER PROTEIN 7, MITOCHONDRIAL"/>
    <property type="match status" value="1"/>
</dbReference>
<dbReference type="GO" id="GO:0006869">
    <property type="term" value="P:lipid transport"/>
    <property type="evidence" value="ECO:0007669"/>
    <property type="project" value="UniProtKB-KW"/>
</dbReference>
<evidence type="ECO:0000256" key="3">
    <source>
        <dbReference type="ARBA" id="ARBA00022490"/>
    </source>
</evidence>
<keyword evidence="5" id="KW-0007">Acetylation</keyword>
<evidence type="ECO:0000256" key="5">
    <source>
        <dbReference type="ARBA" id="ARBA00022990"/>
    </source>
</evidence>
<evidence type="ECO:0000256" key="10">
    <source>
        <dbReference type="ARBA" id="ARBA00077188"/>
    </source>
</evidence>
<evidence type="ECO:0000256" key="7">
    <source>
        <dbReference type="ARBA" id="ARBA00023121"/>
    </source>
</evidence>
<evidence type="ECO:0000313" key="13">
    <source>
        <dbReference type="EMBL" id="KAJ1348620.1"/>
    </source>
</evidence>
<sequence length="361" mass="42706">MDLFWSYATTLSRMIRQVFRRSSLNRQMLQYSSRSSHQHHRYHQKAGGRRWWDRRILFAFTSAGFSFSEHGIPSGQFNKAELDEEFGDEIVFEGCWEMLVSEKDLKVYRRLLPDQSGMYEYKCVGTYYDISANLFLDVQNDLTYRKEWDGNVVALELLKEEDEHELIRWVQKFPYPLRPREYVYTRRTWISDDSRMLVVDSEAIPVELVPGSSKNVRVETYRSRMAVRSHKEFGDHGLDYILTYSDNPQATIARPLYNWMVSHGGPCFLKQVHEVAREAERTGRYLKWTSERFERIRKRNELQHLTANSAVTKIRLPKDTETDETKMNESELEETLPIPTKARKFSFSSLESIPVEMHVKV</sequence>
<keyword evidence="7" id="KW-0446">Lipid-binding</keyword>
<name>A0AAD5LZY2_PARTN</name>
<evidence type="ECO:0000256" key="4">
    <source>
        <dbReference type="ARBA" id="ARBA00022553"/>
    </source>
</evidence>
<evidence type="ECO:0000259" key="12">
    <source>
        <dbReference type="PROSITE" id="PS50848"/>
    </source>
</evidence>
<dbReference type="Proteomes" id="UP001196413">
    <property type="component" value="Unassembled WGS sequence"/>
</dbReference>
<dbReference type="Gene3D" id="3.30.530.20">
    <property type="match status" value="1"/>
</dbReference>
<dbReference type="InterPro" id="IPR023393">
    <property type="entry name" value="START-like_dom_sf"/>
</dbReference>
<gene>
    <name evidence="13" type="ORF">KIN20_003966</name>
</gene>
<dbReference type="AlphaFoldDB" id="A0AAD5LZY2"/>
<evidence type="ECO:0000256" key="1">
    <source>
        <dbReference type="ARBA" id="ARBA00004496"/>
    </source>
</evidence>
<dbReference type="Pfam" id="PF01852">
    <property type="entry name" value="START"/>
    <property type="match status" value="1"/>
</dbReference>
<evidence type="ECO:0000313" key="14">
    <source>
        <dbReference type="Proteomes" id="UP001196413"/>
    </source>
</evidence>
<comment type="subcellular location">
    <subcellularLocation>
        <location evidence="1">Cytoplasm</location>
    </subcellularLocation>
</comment>
<keyword evidence="4" id="KW-0597">Phosphoprotein</keyword>
<dbReference type="SMART" id="SM00234">
    <property type="entry name" value="START"/>
    <property type="match status" value="1"/>
</dbReference>
<keyword evidence="2" id="KW-0813">Transport</keyword>
<comment type="subunit">
    <text evidence="8">Interacts with ACOT13/THEM2.</text>
</comment>
<reference evidence="13" key="1">
    <citation type="submission" date="2021-06" db="EMBL/GenBank/DDBJ databases">
        <title>Parelaphostrongylus tenuis whole genome reference sequence.</title>
        <authorList>
            <person name="Garwood T.J."/>
            <person name="Larsen P.A."/>
            <person name="Fountain-Jones N.M."/>
            <person name="Garbe J.R."/>
            <person name="Macchietto M.G."/>
            <person name="Kania S.A."/>
            <person name="Gerhold R.W."/>
            <person name="Richards J.E."/>
            <person name="Wolf T.M."/>
        </authorList>
    </citation>
    <scope>NUCLEOTIDE SEQUENCE</scope>
    <source>
        <strain evidence="13">MNPRO001-30</strain>
        <tissue evidence="13">Meninges</tissue>
    </source>
</reference>
<dbReference type="GO" id="GO:0008289">
    <property type="term" value="F:lipid binding"/>
    <property type="evidence" value="ECO:0007669"/>
    <property type="project" value="UniProtKB-KW"/>
</dbReference>
<organism evidence="13 14">
    <name type="scientific">Parelaphostrongylus tenuis</name>
    <name type="common">Meningeal worm</name>
    <dbReference type="NCBI Taxonomy" id="148309"/>
    <lineage>
        <taxon>Eukaryota</taxon>
        <taxon>Metazoa</taxon>
        <taxon>Ecdysozoa</taxon>
        <taxon>Nematoda</taxon>
        <taxon>Chromadorea</taxon>
        <taxon>Rhabditida</taxon>
        <taxon>Rhabditina</taxon>
        <taxon>Rhabditomorpha</taxon>
        <taxon>Strongyloidea</taxon>
        <taxon>Metastrongylidae</taxon>
        <taxon>Parelaphostrongylus</taxon>
    </lineage>
</organism>
<protein>
    <recommendedName>
        <fullName evidence="9">Phosphatidylcholine transfer protein</fullName>
    </recommendedName>
    <alternativeName>
        <fullName evidence="11">START domain-containing protein 2</fullName>
    </alternativeName>
    <alternativeName>
        <fullName evidence="10">StAR-related lipid transfer protein 2</fullName>
    </alternativeName>
</protein>
<dbReference type="EMBL" id="JAHQIW010000528">
    <property type="protein sequence ID" value="KAJ1348620.1"/>
    <property type="molecule type" value="Genomic_DNA"/>
</dbReference>
<evidence type="ECO:0000256" key="11">
    <source>
        <dbReference type="ARBA" id="ARBA00079049"/>
    </source>
</evidence>
<dbReference type="InterPro" id="IPR002913">
    <property type="entry name" value="START_lipid-bd_dom"/>
</dbReference>
<dbReference type="PANTHER" id="PTHR19308">
    <property type="entry name" value="PHOSPHATIDYLCHOLINE TRANSFER PROTEIN"/>
    <property type="match status" value="1"/>
</dbReference>
<evidence type="ECO:0000256" key="8">
    <source>
        <dbReference type="ARBA" id="ARBA00063535"/>
    </source>
</evidence>
<evidence type="ECO:0000256" key="6">
    <source>
        <dbReference type="ARBA" id="ARBA00023055"/>
    </source>
</evidence>
<dbReference type="InterPro" id="IPR051213">
    <property type="entry name" value="START_lipid_transfer"/>
</dbReference>
<proteinExistence type="predicted"/>
<dbReference type="PROSITE" id="PS50848">
    <property type="entry name" value="START"/>
    <property type="match status" value="1"/>
</dbReference>
<feature type="domain" description="START" evidence="12">
    <location>
        <begin position="96"/>
        <end position="281"/>
    </location>
</feature>
<keyword evidence="6" id="KW-0445">Lipid transport</keyword>
<comment type="caution">
    <text evidence="13">The sequence shown here is derived from an EMBL/GenBank/DDBJ whole genome shotgun (WGS) entry which is preliminary data.</text>
</comment>
<dbReference type="FunFam" id="3.30.530.20:FF:000017">
    <property type="entry name" value="Phosphatidylcholine transfer protein, putative"/>
    <property type="match status" value="1"/>
</dbReference>
<dbReference type="GO" id="GO:0005829">
    <property type="term" value="C:cytosol"/>
    <property type="evidence" value="ECO:0007669"/>
    <property type="project" value="UniProtKB-ARBA"/>
</dbReference>
<evidence type="ECO:0000256" key="2">
    <source>
        <dbReference type="ARBA" id="ARBA00022448"/>
    </source>
</evidence>
<keyword evidence="3" id="KW-0963">Cytoplasm</keyword>